<evidence type="ECO:0000259" key="1">
    <source>
        <dbReference type="Pfam" id="PF18925"/>
    </source>
</evidence>
<protein>
    <recommendedName>
        <fullName evidence="1">DUF5675 domain-containing protein</fullName>
    </recommendedName>
</protein>
<evidence type="ECO:0000313" key="3">
    <source>
        <dbReference type="Proteomes" id="UP000317169"/>
    </source>
</evidence>
<dbReference type="InterPro" id="IPR043732">
    <property type="entry name" value="DUF5675"/>
</dbReference>
<comment type="caution">
    <text evidence="2">The sequence shown here is derived from an EMBL/GenBank/DDBJ whole genome shotgun (WGS) entry which is preliminary data.</text>
</comment>
<organism evidence="2 3">
    <name type="scientific">Haloflavibacter putidus</name>
    <dbReference type="NCBI Taxonomy" id="2576776"/>
    <lineage>
        <taxon>Bacteria</taxon>
        <taxon>Pseudomonadati</taxon>
        <taxon>Bacteroidota</taxon>
        <taxon>Flavobacteriia</taxon>
        <taxon>Flavobacteriales</taxon>
        <taxon>Flavobacteriaceae</taxon>
        <taxon>Haloflavibacter</taxon>
    </lineage>
</organism>
<dbReference type="OrthoDB" id="707810at2"/>
<dbReference type="EMBL" id="VIAR01000002">
    <property type="protein sequence ID" value="TQD40304.1"/>
    <property type="molecule type" value="Genomic_DNA"/>
</dbReference>
<keyword evidence="3" id="KW-1185">Reference proteome</keyword>
<accession>A0A507ZVN2</accession>
<sequence>MRLGLYRGHFPQGTIGALYLFDEFLSFTIELPWRGNQRNISAIPDGIYALKLRYSKKFEWHLLVEGVSNRDLILFHPANDALKELEGCIAPVSSLVEVAKGYSSRKALEKILERLRPYFLEKKNVIIEFKSSHFEEIILKQKKTENNDS</sequence>
<gene>
    <name evidence="2" type="ORF">FKR84_03555</name>
</gene>
<feature type="domain" description="DUF5675" evidence="1">
    <location>
        <begin position="10"/>
        <end position="115"/>
    </location>
</feature>
<proteinExistence type="predicted"/>
<dbReference type="Proteomes" id="UP000317169">
    <property type="component" value="Unassembled WGS sequence"/>
</dbReference>
<dbReference type="Pfam" id="PF18925">
    <property type="entry name" value="DUF5675"/>
    <property type="match status" value="1"/>
</dbReference>
<dbReference type="AlphaFoldDB" id="A0A507ZVN2"/>
<evidence type="ECO:0000313" key="2">
    <source>
        <dbReference type="EMBL" id="TQD40304.1"/>
    </source>
</evidence>
<reference evidence="2 3" key="1">
    <citation type="submission" date="2019-06" db="EMBL/GenBank/DDBJ databases">
        <title>Flavibacter putida gen. nov., sp. nov., a novel marine bacterium of the family Flavobacteriaceae isolated from coastal seawater.</title>
        <authorList>
            <person name="Feng X."/>
        </authorList>
    </citation>
    <scope>NUCLEOTIDE SEQUENCE [LARGE SCALE GENOMIC DNA]</scope>
    <source>
        <strain evidence="2 3">PLHSN227</strain>
    </source>
</reference>
<name>A0A507ZVN2_9FLAO</name>